<keyword evidence="6" id="KW-0547">Nucleotide-binding</keyword>
<evidence type="ECO:0000256" key="12">
    <source>
        <dbReference type="ARBA" id="ARBA00048696"/>
    </source>
</evidence>
<keyword evidence="2" id="KW-1277">Toxin-antitoxin system</keyword>
<dbReference type="CDD" id="cd05403">
    <property type="entry name" value="NT_KNTase_like"/>
    <property type="match status" value="1"/>
</dbReference>
<dbReference type="GO" id="GO:0005524">
    <property type="term" value="F:ATP binding"/>
    <property type="evidence" value="ECO:0007669"/>
    <property type="project" value="UniProtKB-KW"/>
</dbReference>
<dbReference type="GO" id="GO:0070733">
    <property type="term" value="F:AMPylase activity"/>
    <property type="evidence" value="ECO:0007669"/>
    <property type="project" value="UniProtKB-EC"/>
</dbReference>
<reference evidence="14 15" key="1">
    <citation type="journal article" date="2016" name="Genome Announc.">
        <title>Complete genome sequence of the hyperthermophilic and piezophilic archaeon Thermococcus barophilus Ch5, capable of growth at the expense of hydrogenogenesis from carbon monoxide and formate.</title>
        <authorList>
            <person name="Oger P."/>
            <person name="Sokolova T.G."/>
            <person name="Kozhevnikova D.A."/>
            <person name="Taranov E.A."/>
            <person name="Vannier P."/>
            <person name="Lee H.S."/>
            <person name="Kwon K.K."/>
            <person name="Kang S.G."/>
            <person name="Lee J.H."/>
            <person name="Bonch-Osmolovskaya E.A."/>
            <person name="Lebedinsky A.V."/>
        </authorList>
    </citation>
    <scope>NUCLEOTIDE SEQUENCE [LARGE SCALE GENOMIC DNA]</scope>
    <source>
        <strain evidence="15">Ch5</strain>
    </source>
</reference>
<keyword evidence="5" id="KW-0479">Metal-binding</keyword>
<evidence type="ECO:0000259" key="13">
    <source>
        <dbReference type="Pfam" id="PF01909"/>
    </source>
</evidence>
<keyword evidence="8" id="KW-0460">Magnesium</keyword>
<dbReference type="InterPro" id="IPR043519">
    <property type="entry name" value="NT_sf"/>
</dbReference>
<dbReference type="EC" id="2.7.7.108" evidence="9"/>
<comment type="catalytic activity">
    <reaction evidence="12">
        <text>L-tyrosyl-[protein] + ATP = O-(5'-adenylyl)-L-tyrosyl-[protein] + diphosphate</text>
        <dbReference type="Rhea" id="RHEA:54288"/>
        <dbReference type="Rhea" id="RHEA-COMP:10136"/>
        <dbReference type="Rhea" id="RHEA-COMP:13846"/>
        <dbReference type="ChEBI" id="CHEBI:30616"/>
        <dbReference type="ChEBI" id="CHEBI:33019"/>
        <dbReference type="ChEBI" id="CHEBI:46858"/>
        <dbReference type="ChEBI" id="CHEBI:83624"/>
        <dbReference type="EC" id="2.7.7.108"/>
    </reaction>
</comment>
<proteinExistence type="inferred from homology"/>
<comment type="cofactor">
    <cofactor evidence="1">
        <name>Mg(2+)</name>
        <dbReference type="ChEBI" id="CHEBI:18420"/>
    </cofactor>
</comment>
<evidence type="ECO:0000256" key="9">
    <source>
        <dbReference type="ARBA" id="ARBA00034531"/>
    </source>
</evidence>
<dbReference type="AlphaFoldDB" id="A0A0S1XBP6"/>
<comment type="similarity">
    <text evidence="10">Belongs to the MntA antitoxin family.</text>
</comment>
<dbReference type="PANTHER" id="PTHR33571">
    <property type="entry name" value="SSL8005 PROTEIN"/>
    <property type="match status" value="1"/>
</dbReference>
<evidence type="ECO:0000256" key="10">
    <source>
        <dbReference type="ARBA" id="ARBA00038276"/>
    </source>
</evidence>
<evidence type="ECO:0000256" key="11">
    <source>
        <dbReference type="ARBA" id="ARBA00047518"/>
    </source>
</evidence>
<organism evidence="14 15">
    <name type="scientific">Thermococcus barophilus</name>
    <dbReference type="NCBI Taxonomy" id="55802"/>
    <lineage>
        <taxon>Archaea</taxon>
        <taxon>Methanobacteriati</taxon>
        <taxon>Methanobacteriota</taxon>
        <taxon>Thermococci</taxon>
        <taxon>Thermococcales</taxon>
        <taxon>Thermococcaceae</taxon>
        <taxon>Thermococcus</taxon>
    </lineage>
</organism>
<dbReference type="Gene3D" id="3.30.460.10">
    <property type="entry name" value="Beta Polymerase, domain 2"/>
    <property type="match status" value="1"/>
</dbReference>
<evidence type="ECO:0000256" key="1">
    <source>
        <dbReference type="ARBA" id="ARBA00001946"/>
    </source>
</evidence>
<name>A0A0S1XBP6_THEBA</name>
<dbReference type="EMBL" id="CP013050">
    <property type="protein sequence ID" value="ALM75176.1"/>
    <property type="molecule type" value="Genomic_DNA"/>
</dbReference>
<keyword evidence="3" id="KW-0808">Transferase</keyword>
<dbReference type="InterPro" id="IPR002934">
    <property type="entry name" value="Polymerase_NTP_transf_dom"/>
</dbReference>
<accession>A0A0S1XBP6</accession>
<evidence type="ECO:0000256" key="3">
    <source>
        <dbReference type="ARBA" id="ARBA00022679"/>
    </source>
</evidence>
<evidence type="ECO:0000313" key="14">
    <source>
        <dbReference type="EMBL" id="ALM75176.1"/>
    </source>
</evidence>
<evidence type="ECO:0000256" key="8">
    <source>
        <dbReference type="ARBA" id="ARBA00022842"/>
    </source>
</evidence>
<evidence type="ECO:0000313" key="15">
    <source>
        <dbReference type="Proteomes" id="UP000066042"/>
    </source>
</evidence>
<evidence type="ECO:0000256" key="6">
    <source>
        <dbReference type="ARBA" id="ARBA00022741"/>
    </source>
</evidence>
<dbReference type="GeneID" id="26136505"/>
<gene>
    <name evidence="14" type="ORF">TBCH5v1_1252</name>
</gene>
<dbReference type="STRING" id="55802.TBCH5v1_1252"/>
<feature type="domain" description="Polymerase nucleotidyl transferase" evidence="13">
    <location>
        <begin position="10"/>
        <end position="94"/>
    </location>
</feature>
<evidence type="ECO:0000256" key="4">
    <source>
        <dbReference type="ARBA" id="ARBA00022695"/>
    </source>
</evidence>
<protein>
    <recommendedName>
        <fullName evidence="9">protein adenylyltransferase</fullName>
        <ecNumber evidence="9">2.7.7.108</ecNumber>
    </recommendedName>
</protein>
<dbReference type="GO" id="GO:0046872">
    <property type="term" value="F:metal ion binding"/>
    <property type="evidence" value="ECO:0007669"/>
    <property type="project" value="UniProtKB-KW"/>
</dbReference>
<dbReference type="PANTHER" id="PTHR33571:SF12">
    <property type="entry name" value="BSL3053 PROTEIN"/>
    <property type="match status" value="1"/>
</dbReference>
<keyword evidence="4" id="KW-0548">Nucleotidyltransferase</keyword>
<dbReference type="RefSeq" id="WP_056933877.1">
    <property type="nucleotide sequence ID" value="NZ_CP013050.1"/>
</dbReference>
<dbReference type="Pfam" id="PF01909">
    <property type="entry name" value="NTP_transf_2"/>
    <property type="match status" value="1"/>
</dbReference>
<sequence>MKLEGILKVLEELKPELKSKYKVKSLAVFGSYVRGEQRETSDVDVLVEFSEDADLFDLITLEEFLTEKLGIKVDVVPKNALRKELRQSVFREAIEV</sequence>
<evidence type="ECO:0000256" key="2">
    <source>
        <dbReference type="ARBA" id="ARBA00022649"/>
    </source>
</evidence>
<keyword evidence="7" id="KW-0067">ATP-binding</keyword>
<dbReference type="PATRIC" id="fig|55802.8.peg.1232"/>
<dbReference type="SUPFAM" id="SSF81301">
    <property type="entry name" value="Nucleotidyltransferase"/>
    <property type="match status" value="1"/>
</dbReference>
<evidence type="ECO:0000256" key="5">
    <source>
        <dbReference type="ARBA" id="ARBA00022723"/>
    </source>
</evidence>
<dbReference type="Proteomes" id="UP000066042">
    <property type="component" value="Chromosome"/>
</dbReference>
<dbReference type="InterPro" id="IPR052038">
    <property type="entry name" value="Type-VII_TA_antitoxin"/>
</dbReference>
<comment type="catalytic activity">
    <reaction evidence="11">
        <text>O-(5'-adenylyl)-L-tyrosyl-[protein] + ATP = O-[5'-(adenylyl-(5'-&gt;3')-adenylyl)]-L-tyrosyl-[protein] + diphosphate</text>
        <dbReference type="Rhea" id="RHEA:66528"/>
        <dbReference type="Rhea" id="RHEA-COMP:13846"/>
        <dbReference type="Rhea" id="RHEA-COMP:17046"/>
        <dbReference type="ChEBI" id="CHEBI:30616"/>
        <dbReference type="ChEBI" id="CHEBI:33019"/>
        <dbReference type="ChEBI" id="CHEBI:83624"/>
        <dbReference type="ChEBI" id="CHEBI:167160"/>
    </reaction>
</comment>
<evidence type="ECO:0000256" key="7">
    <source>
        <dbReference type="ARBA" id="ARBA00022840"/>
    </source>
</evidence>